<evidence type="ECO:0000313" key="3">
    <source>
        <dbReference type="EMBL" id="SIS93280.1"/>
    </source>
</evidence>
<sequence>MMLSVRFFSSLLVAASAAVLSACAGTTSQLDLAASTDLHCGSIPSVTVVDDVLTIGAGEKPTPGYAVQLNEQSRKGDRIRIAYQVSGPKEGAILAQMITSPCTRVTLPEDWQRLTVENKDSGQQWVFENAAN</sequence>
<name>A0A1N7N4M6_9GAMM</name>
<accession>A0A1N7N4M6</accession>
<dbReference type="STRING" id="484498.SAMN05421686_106182"/>
<dbReference type="AlphaFoldDB" id="A0A1N7N4M6"/>
<protein>
    <submittedName>
        <fullName evidence="3">PrcB C-terminal</fullName>
    </submittedName>
</protein>
<reference evidence="4" key="1">
    <citation type="submission" date="2017-01" db="EMBL/GenBank/DDBJ databases">
        <authorList>
            <person name="Varghese N."/>
            <person name="Submissions S."/>
        </authorList>
    </citation>
    <scope>NUCLEOTIDE SEQUENCE [LARGE SCALE GENOMIC DNA]</scope>
    <source>
        <strain evidence="4">DSM 24913</strain>
    </source>
</reference>
<dbReference type="EMBL" id="FTOH01000006">
    <property type="protein sequence ID" value="SIS93280.1"/>
    <property type="molecule type" value="Genomic_DNA"/>
</dbReference>
<dbReference type="PROSITE" id="PS51257">
    <property type="entry name" value="PROKAR_LIPOPROTEIN"/>
    <property type="match status" value="1"/>
</dbReference>
<evidence type="ECO:0000259" key="2">
    <source>
        <dbReference type="Pfam" id="PF14343"/>
    </source>
</evidence>
<gene>
    <name evidence="3" type="ORF">SAMN05421686_106182</name>
</gene>
<feature type="chain" id="PRO_5011980900" evidence="1">
    <location>
        <begin position="25"/>
        <end position="132"/>
    </location>
</feature>
<dbReference type="InterPro" id="IPR025748">
    <property type="entry name" value="PrcB_C_dom"/>
</dbReference>
<dbReference type="RefSeq" id="WP_084188878.1">
    <property type="nucleotide sequence ID" value="NZ_FTOH01000006.1"/>
</dbReference>
<keyword evidence="1" id="KW-0732">Signal</keyword>
<evidence type="ECO:0000313" key="4">
    <source>
        <dbReference type="Proteomes" id="UP000185639"/>
    </source>
</evidence>
<dbReference type="Proteomes" id="UP000185639">
    <property type="component" value="Unassembled WGS sequence"/>
</dbReference>
<feature type="signal peptide" evidence="1">
    <location>
        <begin position="1"/>
        <end position="24"/>
    </location>
</feature>
<keyword evidence="4" id="KW-1185">Reference proteome</keyword>
<feature type="domain" description="PrcB C-terminal" evidence="2">
    <location>
        <begin position="52"/>
        <end position="107"/>
    </location>
</feature>
<organism evidence="3 4">
    <name type="scientific">Thalassolituus maritimus</name>
    <dbReference type="NCBI Taxonomy" id="484498"/>
    <lineage>
        <taxon>Bacteria</taxon>
        <taxon>Pseudomonadati</taxon>
        <taxon>Pseudomonadota</taxon>
        <taxon>Gammaproteobacteria</taxon>
        <taxon>Oceanospirillales</taxon>
        <taxon>Oceanospirillaceae</taxon>
        <taxon>Thalassolituus</taxon>
    </lineage>
</organism>
<evidence type="ECO:0000256" key="1">
    <source>
        <dbReference type="SAM" id="SignalP"/>
    </source>
</evidence>
<proteinExistence type="predicted"/>
<dbReference type="Pfam" id="PF14343">
    <property type="entry name" value="PrcB_C"/>
    <property type="match status" value="1"/>
</dbReference>
<dbReference type="OrthoDB" id="7063364at2"/>